<feature type="transmembrane region" description="Helical" evidence="2">
    <location>
        <begin position="248"/>
        <end position="265"/>
    </location>
</feature>
<dbReference type="InterPro" id="IPR000326">
    <property type="entry name" value="PAP2/HPO"/>
</dbReference>
<accession>A0ABR6WR07</accession>
<dbReference type="SMART" id="SM00014">
    <property type="entry name" value="acidPPc"/>
    <property type="match status" value="1"/>
</dbReference>
<dbReference type="Proteomes" id="UP000653358">
    <property type="component" value="Unassembled WGS sequence"/>
</dbReference>
<dbReference type="Pfam" id="PF01569">
    <property type="entry name" value="PAP2"/>
    <property type="match status" value="1"/>
</dbReference>
<dbReference type="SUPFAM" id="SSF48317">
    <property type="entry name" value="Acid phosphatase/Vanadium-dependent haloperoxidase"/>
    <property type="match status" value="1"/>
</dbReference>
<comment type="caution">
    <text evidence="4">The sequence shown here is derived from an EMBL/GenBank/DDBJ whole genome shotgun (WGS) entry which is preliminary data.</text>
</comment>
<feature type="transmembrane region" description="Helical" evidence="2">
    <location>
        <begin position="80"/>
        <end position="98"/>
    </location>
</feature>
<protein>
    <submittedName>
        <fullName evidence="4">Phosphatase PAP2 family protein</fullName>
    </submittedName>
</protein>
<keyword evidence="2" id="KW-0812">Transmembrane</keyword>
<dbReference type="PANTHER" id="PTHR14969">
    <property type="entry name" value="SPHINGOSINE-1-PHOSPHATE PHOSPHOHYDROLASE"/>
    <property type="match status" value="1"/>
</dbReference>
<keyword evidence="5" id="KW-1185">Reference proteome</keyword>
<feature type="transmembrane region" description="Helical" evidence="2">
    <location>
        <begin position="150"/>
        <end position="173"/>
    </location>
</feature>
<feature type="transmembrane region" description="Helical" evidence="2">
    <location>
        <begin position="45"/>
        <end position="68"/>
    </location>
</feature>
<evidence type="ECO:0000313" key="4">
    <source>
        <dbReference type="EMBL" id="MBC3798595.1"/>
    </source>
</evidence>
<sequence length="269" mass="30937">MMGNNQDKVVKDQGLKPTEEGPLPELEIDGRWQKIITRIRHIPPVYWLTLVAIFFVLFLIFVPNYIWIILLGVVKTQSTLIILVLIFGLTTISLVWSVGQRVDVWVFTYFNMHGRRKCWLDWLMLFFTQLGNGIFAIIVAFFLYFSGYNFLGYAFALGTLSLWLVVTLIKVLIHRTRPYKKIENSRIVGSQARGSSFPSGHTSQSFYMATFLLHYFHANLFIWLAVYLMAFFVGITRIYVGMHYPRDVLGGAMLGTAWGLLGVILNNSF</sequence>
<organism evidence="4 5">
    <name type="scientific">Acetobacterium tundrae</name>
    <dbReference type="NCBI Taxonomy" id="132932"/>
    <lineage>
        <taxon>Bacteria</taxon>
        <taxon>Bacillati</taxon>
        <taxon>Bacillota</taxon>
        <taxon>Clostridia</taxon>
        <taxon>Eubacteriales</taxon>
        <taxon>Eubacteriaceae</taxon>
        <taxon>Acetobacterium</taxon>
    </lineage>
</organism>
<evidence type="ECO:0000256" key="2">
    <source>
        <dbReference type="SAM" id="Phobius"/>
    </source>
</evidence>
<feature type="compositionally biased region" description="Basic and acidic residues" evidence="1">
    <location>
        <begin position="8"/>
        <end position="19"/>
    </location>
</feature>
<proteinExistence type="predicted"/>
<reference evidence="4 5" key="1">
    <citation type="journal article" date="2020" name="mSystems">
        <title>Defining Genomic and Predicted Metabolic Features of the Acetobacterium Genus.</title>
        <authorList>
            <person name="Ross D.E."/>
            <person name="Marshall C.W."/>
            <person name="Gulliver D."/>
            <person name="May H.D."/>
            <person name="Norman R.S."/>
        </authorList>
    </citation>
    <scope>NUCLEOTIDE SEQUENCE [LARGE SCALE GENOMIC DNA]</scope>
    <source>
        <strain evidence="4 5">DSM 9173</strain>
    </source>
</reference>
<evidence type="ECO:0000256" key="1">
    <source>
        <dbReference type="SAM" id="MobiDB-lite"/>
    </source>
</evidence>
<evidence type="ECO:0000259" key="3">
    <source>
        <dbReference type="SMART" id="SM00014"/>
    </source>
</evidence>
<evidence type="ECO:0000313" key="5">
    <source>
        <dbReference type="Proteomes" id="UP000653358"/>
    </source>
</evidence>
<gene>
    <name evidence="4" type="ORF">GH807_16360</name>
</gene>
<feature type="region of interest" description="Disordered" evidence="1">
    <location>
        <begin position="1"/>
        <end position="22"/>
    </location>
</feature>
<dbReference type="EMBL" id="WJBB01000038">
    <property type="protein sequence ID" value="MBC3798595.1"/>
    <property type="molecule type" value="Genomic_DNA"/>
</dbReference>
<dbReference type="PANTHER" id="PTHR14969:SF13">
    <property type="entry name" value="AT30094P"/>
    <property type="match status" value="1"/>
</dbReference>
<keyword evidence="2" id="KW-1133">Transmembrane helix</keyword>
<name>A0ABR6WR07_9FIRM</name>
<feature type="domain" description="Phosphatidic acid phosphatase type 2/haloperoxidase" evidence="3">
    <location>
        <begin position="150"/>
        <end position="263"/>
    </location>
</feature>
<feature type="transmembrane region" description="Helical" evidence="2">
    <location>
        <begin position="119"/>
        <end position="144"/>
    </location>
</feature>
<dbReference type="InterPro" id="IPR036938">
    <property type="entry name" value="PAP2/HPO_sf"/>
</dbReference>
<feature type="transmembrane region" description="Helical" evidence="2">
    <location>
        <begin position="220"/>
        <end position="242"/>
    </location>
</feature>
<keyword evidence="2" id="KW-0472">Membrane</keyword>
<dbReference type="Gene3D" id="1.20.144.10">
    <property type="entry name" value="Phosphatidic acid phosphatase type 2/haloperoxidase"/>
    <property type="match status" value="1"/>
</dbReference>